<keyword evidence="8" id="KW-0496">Mitochondrion</keyword>
<evidence type="ECO:0000256" key="4">
    <source>
        <dbReference type="ARBA" id="ARBA00022452"/>
    </source>
</evidence>
<keyword evidence="6" id="KW-1000">Mitochondrion outer membrane</keyword>
<keyword evidence="5" id="KW-0812">Transmembrane</keyword>
<organism evidence="10 11">
    <name type="scientific">Protomyces lactucae-debilis</name>
    <dbReference type="NCBI Taxonomy" id="2754530"/>
    <lineage>
        <taxon>Eukaryota</taxon>
        <taxon>Fungi</taxon>
        <taxon>Dikarya</taxon>
        <taxon>Ascomycota</taxon>
        <taxon>Taphrinomycotina</taxon>
        <taxon>Taphrinomycetes</taxon>
        <taxon>Taphrinales</taxon>
        <taxon>Protomycetaceae</taxon>
        <taxon>Protomyces</taxon>
    </lineage>
</organism>
<name>A0A1Y2FQD4_PROLT</name>
<dbReference type="AlphaFoldDB" id="A0A1Y2FQD4"/>
<keyword evidence="9" id="KW-0472">Membrane</keyword>
<evidence type="ECO:0000256" key="8">
    <source>
        <dbReference type="ARBA" id="ARBA00023128"/>
    </source>
</evidence>
<dbReference type="Pfam" id="PF01459">
    <property type="entry name" value="Porin_3"/>
    <property type="match status" value="1"/>
</dbReference>
<keyword evidence="10" id="KW-0675">Receptor</keyword>
<evidence type="ECO:0000256" key="7">
    <source>
        <dbReference type="ARBA" id="ARBA00022927"/>
    </source>
</evidence>
<keyword evidence="4" id="KW-1134">Transmembrane beta strand</keyword>
<accession>A0A1Y2FQD4</accession>
<protein>
    <submittedName>
        <fullName evidence="10">Mitochondrial import receptor subunit tom-40</fullName>
    </submittedName>
</protein>
<dbReference type="STRING" id="56484.A0A1Y2FQD4"/>
<dbReference type="OMA" id="TRFNYRW"/>
<comment type="subcellular location">
    <subcellularLocation>
        <location evidence="1">Mitochondrion outer membrane</location>
        <topology evidence="1">Multi-pass membrane protein</topology>
    </subcellularLocation>
</comment>
<reference evidence="10 11" key="1">
    <citation type="submission" date="2016-07" db="EMBL/GenBank/DDBJ databases">
        <title>Pervasive Adenine N6-methylation of Active Genes in Fungi.</title>
        <authorList>
            <consortium name="DOE Joint Genome Institute"/>
            <person name="Mondo S.J."/>
            <person name="Dannebaum R.O."/>
            <person name="Kuo R.C."/>
            <person name="Labutti K."/>
            <person name="Haridas S."/>
            <person name="Kuo A."/>
            <person name="Salamov A."/>
            <person name="Ahrendt S.R."/>
            <person name="Lipzen A."/>
            <person name="Sullivan W."/>
            <person name="Andreopoulos W.B."/>
            <person name="Clum A."/>
            <person name="Lindquist E."/>
            <person name="Daum C."/>
            <person name="Ramamoorthy G.K."/>
            <person name="Gryganskyi A."/>
            <person name="Culley D."/>
            <person name="Magnuson J.K."/>
            <person name="James T.Y."/>
            <person name="O'Malley M.A."/>
            <person name="Stajich J.E."/>
            <person name="Spatafora J.W."/>
            <person name="Visel A."/>
            <person name="Grigoriev I.V."/>
        </authorList>
    </citation>
    <scope>NUCLEOTIDE SEQUENCE [LARGE SCALE GENOMIC DNA]</scope>
    <source>
        <strain evidence="10 11">12-1054</strain>
    </source>
</reference>
<dbReference type="OrthoDB" id="19656at2759"/>
<dbReference type="GeneID" id="63784163"/>
<evidence type="ECO:0000313" key="11">
    <source>
        <dbReference type="Proteomes" id="UP000193685"/>
    </source>
</evidence>
<evidence type="ECO:0000256" key="6">
    <source>
        <dbReference type="ARBA" id="ARBA00022787"/>
    </source>
</evidence>
<dbReference type="PANTHER" id="PTHR10802">
    <property type="entry name" value="MITOCHONDRIAL IMPORT RECEPTOR SUBUNIT TOM40"/>
    <property type="match status" value="1"/>
</dbReference>
<evidence type="ECO:0000256" key="2">
    <source>
        <dbReference type="ARBA" id="ARBA00010510"/>
    </source>
</evidence>
<sequence>MPEFIERLMDSRKALNLPFPGTVEHISREVQMDVQLTRQMFTGIKADITKIGGISPAVFHMTHSFSSGSQMLPPYSLGAAFATNRIFMNGNVDNDGSVSGRFHYGWSPENARHTTKIQTQTTAEPGQSMLQVEHDWKGDDFSINLKTVNPSFLDGEFSAVSIAHYLQSVTPSLALGVEAIWQKPPSTAGPEETSLSYVGRYVQPTWIASAQVSPQGVLGMCFWKKLSQKVEAGVECQLISATGPMGQTKTEGTTTLAAKYDYLHSTLRGQLDTKGKLSCLFEKRLSGAVSLTFAGTLDHFKNDAKVGLGVNLEMPAFDDPSMMQQ</sequence>
<dbReference type="RefSeq" id="XP_040727016.1">
    <property type="nucleotide sequence ID" value="XM_040867564.1"/>
</dbReference>
<dbReference type="InterPro" id="IPR023614">
    <property type="entry name" value="Porin_dom_sf"/>
</dbReference>
<evidence type="ECO:0000256" key="3">
    <source>
        <dbReference type="ARBA" id="ARBA00022448"/>
    </source>
</evidence>
<dbReference type="GO" id="GO:0005741">
    <property type="term" value="C:mitochondrial outer membrane"/>
    <property type="evidence" value="ECO:0007669"/>
    <property type="project" value="UniProtKB-SubCell"/>
</dbReference>
<keyword evidence="11" id="KW-1185">Reference proteome</keyword>
<evidence type="ECO:0000256" key="1">
    <source>
        <dbReference type="ARBA" id="ARBA00004374"/>
    </source>
</evidence>
<gene>
    <name evidence="10" type="ORF">BCR37DRAFT_344446</name>
</gene>
<keyword evidence="7" id="KW-0653">Protein transport</keyword>
<dbReference type="Proteomes" id="UP000193685">
    <property type="component" value="Unassembled WGS sequence"/>
</dbReference>
<evidence type="ECO:0000256" key="5">
    <source>
        <dbReference type="ARBA" id="ARBA00022692"/>
    </source>
</evidence>
<dbReference type="EMBL" id="MCFI01000004">
    <property type="protein sequence ID" value="ORY85534.1"/>
    <property type="molecule type" value="Genomic_DNA"/>
</dbReference>
<evidence type="ECO:0000256" key="9">
    <source>
        <dbReference type="ARBA" id="ARBA00023136"/>
    </source>
</evidence>
<evidence type="ECO:0000313" key="10">
    <source>
        <dbReference type="EMBL" id="ORY85534.1"/>
    </source>
</evidence>
<dbReference type="CDD" id="cd07305">
    <property type="entry name" value="Porin3_Tom40"/>
    <property type="match status" value="1"/>
</dbReference>
<dbReference type="GO" id="GO:0030150">
    <property type="term" value="P:protein import into mitochondrial matrix"/>
    <property type="evidence" value="ECO:0007669"/>
    <property type="project" value="InterPro"/>
</dbReference>
<keyword evidence="3" id="KW-0813">Transport</keyword>
<comment type="caution">
    <text evidence="10">The sequence shown here is derived from an EMBL/GenBank/DDBJ whole genome shotgun (WGS) entry which is preliminary data.</text>
</comment>
<proteinExistence type="inferred from homology"/>
<comment type="similarity">
    <text evidence="2">Belongs to the Tom40 family.</text>
</comment>
<dbReference type="InterPro" id="IPR027246">
    <property type="entry name" value="Porin_Euk/Tom40"/>
</dbReference>
<dbReference type="InterPro" id="IPR037930">
    <property type="entry name" value="Tom40"/>
</dbReference>
<dbReference type="Gene3D" id="2.40.160.10">
    <property type="entry name" value="Porin"/>
    <property type="match status" value="1"/>
</dbReference>
<dbReference type="GO" id="GO:0008320">
    <property type="term" value="F:protein transmembrane transporter activity"/>
    <property type="evidence" value="ECO:0007669"/>
    <property type="project" value="InterPro"/>
</dbReference>